<organism evidence="1 2">
    <name type="scientific">Eretmocerus hayati</name>
    <dbReference type="NCBI Taxonomy" id="131215"/>
    <lineage>
        <taxon>Eukaryota</taxon>
        <taxon>Metazoa</taxon>
        <taxon>Ecdysozoa</taxon>
        <taxon>Arthropoda</taxon>
        <taxon>Hexapoda</taxon>
        <taxon>Insecta</taxon>
        <taxon>Pterygota</taxon>
        <taxon>Neoptera</taxon>
        <taxon>Endopterygota</taxon>
        <taxon>Hymenoptera</taxon>
        <taxon>Apocrita</taxon>
        <taxon>Proctotrupomorpha</taxon>
        <taxon>Chalcidoidea</taxon>
        <taxon>Aphelinidae</taxon>
        <taxon>Aphelininae</taxon>
        <taxon>Eretmocerus</taxon>
    </lineage>
</organism>
<protein>
    <submittedName>
        <fullName evidence="1">Uncharacterized protein</fullName>
    </submittedName>
</protein>
<evidence type="ECO:0000313" key="1">
    <source>
        <dbReference type="EMBL" id="KAJ8673066.1"/>
    </source>
</evidence>
<sequence>MCFSFEITREFPSIGEKLYQENVPESDPSNFNPERKDEDDQSTQNIAESIPLANSTPPNISDTKGELPSKNDDLRKSNLERKRTRSATTSTTSSTKNSDVNNSQEMKTPQAPSKKPKPSPTSDEVSNDLLGAKNFIQENQNRLPLNFNQMTEFLTACYGKSKVSPIAQEYTDDIPALLGMLTEVGDYVGSNLRHRIQRIRTRLDGKNTDEDMAGKSDTSSVYYDSDADK</sequence>
<keyword evidence="2" id="KW-1185">Reference proteome</keyword>
<evidence type="ECO:0000313" key="2">
    <source>
        <dbReference type="Proteomes" id="UP001239111"/>
    </source>
</evidence>
<gene>
    <name evidence="1" type="ORF">QAD02_004327</name>
</gene>
<name>A0ACC2NQA7_9HYME</name>
<comment type="caution">
    <text evidence="1">The sequence shown here is derived from an EMBL/GenBank/DDBJ whole genome shotgun (WGS) entry which is preliminary data.</text>
</comment>
<dbReference type="Proteomes" id="UP001239111">
    <property type="component" value="Chromosome 3"/>
</dbReference>
<proteinExistence type="predicted"/>
<accession>A0ACC2NQA7</accession>
<reference evidence="1" key="1">
    <citation type="submission" date="2023-04" db="EMBL/GenBank/DDBJ databases">
        <title>A chromosome-level genome assembly of the parasitoid wasp Eretmocerus hayati.</title>
        <authorList>
            <person name="Zhong Y."/>
            <person name="Liu S."/>
            <person name="Liu Y."/>
        </authorList>
    </citation>
    <scope>NUCLEOTIDE SEQUENCE</scope>
    <source>
        <strain evidence="1">ZJU_SS_LIU_2023</strain>
    </source>
</reference>
<dbReference type="EMBL" id="CM056743">
    <property type="protein sequence ID" value="KAJ8673066.1"/>
    <property type="molecule type" value="Genomic_DNA"/>
</dbReference>